<name>T1KLI9_TETUR</name>
<dbReference type="EMBL" id="CAEY01000211">
    <property type="status" value="NOT_ANNOTATED_CDS"/>
    <property type="molecule type" value="Genomic_DNA"/>
</dbReference>
<evidence type="ECO:0000313" key="2">
    <source>
        <dbReference type="Proteomes" id="UP000015104"/>
    </source>
</evidence>
<protein>
    <submittedName>
        <fullName evidence="1">Uncharacterized protein</fullName>
    </submittedName>
</protein>
<dbReference type="EnsemblMetazoa" id="tetur14g02600.1">
    <property type="protein sequence ID" value="tetur14g02600.1"/>
    <property type="gene ID" value="tetur14g02600"/>
</dbReference>
<keyword evidence="2" id="KW-1185">Reference proteome</keyword>
<dbReference type="Proteomes" id="UP000015104">
    <property type="component" value="Unassembled WGS sequence"/>
</dbReference>
<organism evidence="1 2">
    <name type="scientific">Tetranychus urticae</name>
    <name type="common">Two-spotted spider mite</name>
    <dbReference type="NCBI Taxonomy" id="32264"/>
    <lineage>
        <taxon>Eukaryota</taxon>
        <taxon>Metazoa</taxon>
        <taxon>Ecdysozoa</taxon>
        <taxon>Arthropoda</taxon>
        <taxon>Chelicerata</taxon>
        <taxon>Arachnida</taxon>
        <taxon>Acari</taxon>
        <taxon>Acariformes</taxon>
        <taxon>Trombidiformes</taxon>
        <taxon>Prostigmata</taxon>
        <taxon>Eleutherengona</taxon>
        <taxon>Raphignathae</taxon>
        <taxon>Tetranychoidea</taxon>
        <taxon>Tetranychidae</taxon>
        <taxon>Tetranychus</taxon>
    </lineage>
</organism>
<sequence length="74" mass="8335">MLINDNHCVQAQVRAQPRCVDVPCSPRTLQQAENYCIGLFRKLNPGIKFAEMRTSTHSCGIGVWTYQCCISMNS</sequence>
<accession>T1KLI9</accession>
<dbReference type="HOGENOM" id="CLU_2779132_0_0_1"/>
<reference evidence="2" key="1">
    <citation type="submission" date="2011-08" db="EMBL/GenBank/DDBJ databases">
        <authorList>
            <person name="Rombauts S."/>
        </authorList>
    </citation>
    <scope>NUCLEOTIDE SEQUENCE</scope>
    <source>
        <strain evidence="2">London</strain>
    </source>
</reference>
<reference evidence="1" key="2">
    <citation type="submission" date="2015-06" db="UniProtKB">
        <authorList>
            <consortium name="EnsemblMetazoa"/>
        </authorList>
    </citation>
    <scope>IDENTIFICATION</scope>
</reference>
<evidence type="ECO:0000313" key="1">
    <source>
        <dbReference type="EnsemblMetazoa" id="tetur14g02600.1"/>
    </source>
</evidence>
<dbReference type="AlphaFoldDB" id="T1KLI9"/>
<proteinExistence type="predicted"/>